<dbReference type="GO" id="GO:0042162">
    <property type="term" value="F:telomeric DNA binding"/>
    <property type="evidence" value="ECO:0007669"/>
    <property type="project" value="TreeGrafter"/>
</dbReference>
<sequence length="1272" mass="141937">MHLDTIPYEQAVRSSRKGKERETSHKELPQKEPQPTDLDEKIMALRRRNAGPLRSREKPERERERLNGLIIQNTPVSSSSRPDRSPKAPTVSLASRPSPASRRTTSPNFTRQVDADHEDFSRRLKISAPAIHSRPPQSQSKSSHNSKLYNPDTDPVPIRCTTEPESDSDGLHVPRTAINGTSILAGGHHREDRGASQRQLFDFRKDDPVKFSASSRPQPPSQTRPIPTPKSSGDYVSASSTSSYAPSVASSITLSSTTDSSTSSALFDSQGQTHEQSSSNAFSTQLKLLYREITGLENKIKQEDSQDEVDDGPEARVMIRGRETESDDIEKERWKRRIADHKKLADTIHELLIISLSPSVPASLRHIPTKYNIIVRLWTYAFHKLLESLRRASFTSPVALEHLQDLIYYAYSFYTSLLEDTTLQSFKNGWLEALGDLARYRMAVAAMMTGGVSGSGNTILTSKAIYDAGISGGREPASSVNSLQPPTTAAAAFMAIRTDTEAHLVKIDNSSSPSVGIAAARLLEIEPEKERWRGIAREWYAAGLAEHPGTGKLHHHLGLLSREVEGEELRGVYHFVKSMTALHPFSTARESVLPIWSRPAQARRYLPDARVPELFVLLHGMLFTNIQLDDFQPVLARFIERLELDGSEEREWIMMAIVNIGAVLEYGKPGGVLRRAGGIASREGDITGTQSQQTAVKVVTRKNVGSLPSIASPHTPSVDHMEVDEDQQIPRELKASPFSAAEQTHKTSVNIRSSATDVLNHAELPTSFLLALQLTFSMLTHVLRHPLLKSSAFAHADVNPYLTVVLTFLVTILKHPTTLQIIEKAVPWEELATFFAKIPRNSMSKNSLLSSPPAQQVPSTANEPGRWAMLTTGCSPALPEDWCIRGMEWVGRKVFERGYWKADPTGDERRTEVDILDRGDFVEGTDGKIEDDDDPRIDKTSTSADRQTYPIQRSGMRQVERRWVRILRCAIGIADVVNGFTWICGTKEWLVQGTLLEKVGKWREQDRLEREEEEKRRMKHRRTDDLMDIDDGEVGVSEEESDDENESDEVKDLKSRRRYLLSLLETEQRDASSFPPANKTRPSKNATPRPPLRITPGYTVLVIDTNILLSSLPMFSSLVESLQWTVVVPLPVIMELDGLASNASPLGEAAKSAITYIGSHLRSHSLSLKVQTSKGNYLANLAVRTEQVDFGYGRPELDRNMDDLILKAAIWQDDHWVDRSVILDPKVDHHPPLDAVKVVLLSLDRNLRVKARARQLPAASERDLAHVLANGT</sequence>
<feature type="compositionally biased region" description="Basic and acidic residues" evidence="1">
    <location>
        <begin position="54"/>
        <end position="66"/>
    </location>
</feature>
<feature type="compositionally biased region" description="Acidic residues" evidence="1">
    <location>
        <begin position="1026"/>
        <end position="1047"/>
    </location>
</feature>
<feature type="compositionally biased region" description="Polar residues" evidence="1">
    <location>
        <begin position="135"/>
        <end position="148"/>
    </location>
</feature>
<dbReference type="InterPro" id="IPR018834">
    <property type="entry name" value="DNA/RNA-bd_Est1-type"/>
</dbReference>
<evidence type="ECO:0000256" key="1">
    <source>
        <dbReference type="SAM" id="MobiDB-lite"/>
    </source>
</evidence>
<feature type="compositionally biased region" description="Polar residues" evidence="1">
    <location>
        <begin position="270"/>
        <end position="281"/>
    </location>
</feature>
<name>A0A2A9NSP0_9AGAR</name>
<feature type="compositionally biased region" description="Low complexity" evidence="1">
    <location>
        <begin position="94"/>
        <end position="107"/>
    </location>
</feature>
<evidence type="ECO:0000259" key="2">
    <source>
        <dbReference type="SMART" id="SM00670"/>
    </source>
</evidence>
<dbReference type="GO" id="GO:0000184">
    <property type="term" value="P:nuclear-transcribed mRNA catabolic process, nonsense-mediated decay"/>
    <property type="evidence" value="ECO:0007669"/>
    <property type="project" value="TreeGrafter"/>
</dbReference>
<dbReference type="Proteomes" id="UP000242287">
    <property type="component" value="Unassembled WGS sequence"/>
</dbReference>
<dbReference type="InterPro" id="IPR011990">
    <property type="entry name" value="TPR-like_helical_dom_sf"/>
</dbReference>
<feature type="region of interest" description="Disordered" evidence="1">
    <location>
        <begin position="846"/>
        <end position="865"/>
    </location>
</feature>
<feature type="compositionally biased region" description="Low complexity" evidence="1">
    <location>
        <begin position="229"/>
        <end position="269"/>
    </location>
</feature>
<feature type="compositionally biased region" description="Basic and acidic residues" evidence="1">
    <location>
        <begin position="17"/>
        <end position="30"/>
    </location>
</feature>
<proteinExistence type="predicted"/>
<dbReference type="GO" id="GO:0004540">
    <property type="term" value="F:RNA nuclease activity"/>
    <property type="evidence" value="ECO:0007669"/>
    <property type="project" value="UniProtKB-ARBA"/>
</dbReference>
<evidence type="ECO:0000313" key="4">
    <source>
        <dbReference type="Proteomes" id="UP000242287"/>
    </source>
</evidence>
<dbReference type="InterPro" id="IPR002716">
    <property type="entry name" value="PIN_dom"/>
</dbReference>
<dbReference type="PANTHER" id="PTHR15696">
    <property type="entry name" value="SMG-7 SUPPRESSOR WITH MORPHOLOGICAL EFFECT ON GENITALIA PROTEIN 7"/>
    <property type="match status" value="1"/>
</dbReference>
<feature type="region of interest" description="Disordered" evidence="1">
    <location>
        <begin position="922"/>
        <end position="944"/>
    </location>
</feature>
<dbReference type="Pfam" id="PF10373">
    <property type="entry name" value="EST1_DNA_bind"/>
    <property type="match status" value="1"/>
</dbReference>
<dbReference type="Gene3D" id="3.40.50.1010">
    <property type="entry name" value="5'-nuclease"/>
    <property type="match status" value="1"/>
</dbReference>
<feature type="compositionally biased region" description="Polar residues" evidence="1">
    <location>
        <begin position="846"/>
        <end position="862"/>
    </location>
</feature>
<evidence type="ECO:0000313" key="3">
    <source>
        <dbReference type="EMBL" id="PFH52354.1"/>
    </source>
</evidence>
<dbReference type="SUPFAM" id="SSF88723">
    <property type="entry name" value="PIN domain-like"/>
    <property type="match status" value="1"/>
</dbReference>
<dbReference type="Pfam" id="PF13638">
    <property type="entry name" value="PIN_4"/>
    <property type="match status" value="1"/>
</dbReference>
<dbReference type="AlphaFoldDB" id="A0A2A9NSP0"/>
<dbReference type="SMART" id="SM00670">
    <property type="entry name" value="PINc"/>
    <property type="match status" value="1"/>
</dbReference>
<dbReference type="GO" id="GO:0005697">
    <property type="term" value="C:telomerase holoenzyme complex"/>
    <property type="evidence" value="ECO:0007669"/>
    <property type="project" value="TreeGrafter"/>
</dbReference>
<feature type="compositionally biased region" description="Pro residues" evidence="1">
    <location>
        <begin position="217"/>
        <end position="228"/>
    </location>
</feature>
<accession>A0A2A9NSP0</accession>
<feature type="compositionally biased region" description="Basic and acidic residues" evidence="1">
    <location>
        <begin position="188"/>
        <end position="209"/>
    </location>
</feature>
<protein>
    <recommendedName>
        <fullName evidence="2">PIN domain-containing protein</fullName>
    </recommendedName>
</protein>
<feature type="domain" description="PIN" evidence="2">
    <location>
        <begin position="1099"/>
        <end position="1249"/>
    </location>
</feature>
<feature type="region of interest" description="Disordered" evidence="1">
    <location>
        <begin position="1067"/>
        <end position="1092"/>
    </location>
</feature>
<keyword evidence="4" id="KW-1185">Reference proteome</keyword>
<dbReference type="SUPFAM" id="SSF48452">
    <property type="entry name" value="TPR-like"/>
    <property type="match status" value="1"/>
</dbReference>
<dbReference type="OrthoDB" id="2017974at2759"/>
<feature type="region of interest" description="Disordered" evidence="1">
    <location>
        <begin position="1"/>
        <end position="281"/>
    </location>
</feature>
<dbReference type="Gene3D" id="1.25.40.10">
    <property type="entry name" value="Tetratricopeptide repeat domain"/>
    <property type="match status" value="1"/>
</dbReference>
<dbReference type="CDD" id="cd09880">
    <property type="entry name" value="PIN_Smg5-6-like"/>
    <property type="match status" value="1"/>
</dbReference>
<dbReference type="GO" id="GO:0070034">
    <property type="term" value="F:telomerase RNA binding"/>
    <property type="evidence" value="ECO:0007669"/>
    <property type="project" value="TreeGrafter"/>
</dbReference>
<dbReference type="EMBL" id="KZ301979">
    <property type="protein sequence ID" value="PFH52354.1"/>
    <property type="molecule type" value="Genomic_DNA"/>
</dbReference>
<feature type="region of interest" description="Disordered" evidence="1">
    <location>
        <begin position="1006"/>
        <end position="1052"/>
    </location>
</feature>
<dbReference type="STRING" id="703135.A0A2A9NSP0"/>
<reference evidence="3 4" key="1">
    <citation type="submission" date="2014-02" db="EMBL/GenBank/DDBJ databases">
        <title>Transposable element dynamics among asymbiotic and ectomycorrhizal Amanita fungi.</title>
        <authorList>
            <consortium name="DOE Joint Genome Institute"/>
            <person name="Hess J."/>
            <person name="Skrede I."/>
            <person name="Wolfe B."/>
            <person name="LaButti K."/>
            <person name="Ohm R.A."/>
            <person name="Grigoriev I.V."/>
            <person name="Pringle A."/>
        </authorList>
    </citation>
    <scope>NUCLEOTIDE SEQUENCE [LARGE SCALE GENOMIC DNA]</scope>
    <source>
        <strain evidence="3 4">SKay4041</strain>
    </source>
</reference>
<organism evidence="3 4">
    <name type="scientific">Amanita thiersii Skay4041</name>
    <dbReference type="NCBI Taxonomy" id="703135"/>
    <lineage>
        <taxon>Eukaryota</taxon>
        <taxon>Fungi</taxon>
        <taxon>Dikarya</taxon>
        <taxon>Basidiomycota</taxon>
        <taxon>Agaricomycotina</taxon>
        <taxon>Agaricomycetes</taxon>
        <taxon>Agaricomycetidae</taxon>
        <taxon>Agaricales</taxon>
        <taxon>Pluteineae</taxon>
        <taxon>Amanitaceae</taxon>
        <taxon>Amanita</taxon>
    </lineage>
</organism>
<dbReference type="InterPro" id="IPR029060">
    <property type="entry name" value="PIN-like_dom_sf"/>
</dbReference>
<feature type="compositionally biased region" description="Basic and acidic residues" evidence="1">
    <location>
        <begin position="1006"/>
        <end position="1016"/>
    </location>
</feature>
<feature type="compositionally biased region" description="Basic and acidic residues" evidence="1">
    <location>
        <begin position="113"/>
        <end position="122"/>
    </location>
</feature>
<dbReference type="InterPro" id="IPR045153">
    <property type="entry name" value="Est1/Ebs1-like"/>
</dbReference>
<dbReference type="PANTHER" id="PTHR15696:SF0">
    <property type="entry name" value="TELOMERASE-BINDING PROTEIN EST1A"/>
    <property type="match status" value="1"/>
</dbReference>
<gene>
    <name evidence="3" type="ORF">AMATHDRAFT_74154</name>
</gene>